<sequence>MMVLARGYDMGSHISHRALHVAIAIAATAAPCSAHAEAGSFAKSFQFAIPPGNLSAALSAFSATTGLQVVASSGDVGSHMSAGISGKYKASDAIARLLAKSGYTASLVGDMVVLQQATASPRAMPIALQSAGGAGTSRPDADESEAAEGDRDIIVTAERREQRLVDVPVALSAFGGEQLRNRGADRLVDLASQTPGVLATVQVSGGDMPTFTIRGVGFDDLRPNGNPATSLNIDGIYQGSAILATGQFFDIERVEILKGPQGTLYGQNSTAGAINILSRRPGDKLNGYVSTELATFGTARMEGAVGGPISPIVSARIAALYTRTDGYMTDIGNANAVATFRPPAGIPPLPVTGMNRDVARSESIAGRAIIEINPSDRTEIFLKVNGTKQTGGALQPSRNVTQNGFAPNARYEVDSDVPTKLNVSGYGITGSLQQSVGDDYTFVLTGGYSHVSHLAIYNGDGVPIRLINILYGDKDDQEYAEIRFQKNDTSRFSWIVGATAFHDDVRIDQTFTMLDTTRGIIQGDYTQKRTSFGVFGDGTWAFDSGFKIGGGLRYTHDKVDFNGLTQGLDPYGVSLLPAIFPLLPYKFDRNIRKSQVSGRIYGSKNFGPSSSIYASIRRGYKGGGFDATTPSNDLESAPFGAETVWSYELGFKILPRRAFLQLEGAIFFNDYKDIQTTAVTQITTAAGVLSGGTRVNAGDAQSWGAELSATIRPTDDLKLEISGAYLGNEIKKVISTNPVERLRRADARLPFTPGVSLNGAFEYTIHASDTMDVILASDGQYLSKYYFDIDNFAVTKSRFIGNARVELRYQNNISATAWVRNLTDTYYPLSRFNSATTSTDLPAAPRTYGITLGYKF</sequence>
<feature type="short sequence motif" description="TonB C-terminal box" evidence="13">
    <location>
        <begin position="839"/>
        <end position="856"/>
    </location>
</feature>
<name>A0A031JQ95_9SPHN</name>
<evidence type="ECO:0000256" key="8">
    <source>
        <dbReference type="ARBA" id="ARBA00023065"/>
    </source>
</evidence>
<dbReference type="InterPro" id="IPR010917">
    <property type="entry name" value="TonB_rcpt_CS"/>
</dbReference>
<evidence type="ECO:0000256" key="9">
    <source>
        <dbReference type="ARBA" id="ARBA00023077"/>
    </source>
</evidence>
<organism evidence="17 18">
    <name type="scientific">Novosphingobium resinovorum</name>
    <dbReference type="NCBI Taxonomy" id="158500"/>
    <lineage>
        <taxon>Bacteria</taxon>
        <taxon>Pseudomonadati</taxon>
        <taxon>Pseudomonadota</taxon>
        <taxon>Alphaproteobacteria</taxon>
        <taxon>Sphingomonadales</taxon>
        <taxon>Sphingomonadaceae</taxon>
        <taxon>Novosphingobium</taxon>
    </lineage>
</organism>
<dbReference type="InterPro" id="IPR039426">
    <property type="entry name" value="TonB-dep_rcpt-like"/>
</dbReference>
<keyword evidence="6" id="KW-0732">Signal</keyword>
<comment type="caution">
    <text evidence="17">The sequence shown here is derived from an EMBL/GenBank/DDBJ whole genome shotgun (WGS) entry which is preliminary data.</text>
</comment>
<dbReference type="eggNOG" id="COG4771">
    <property type="taxonomic scope" value="Bacteria"/>
</dbReference>
<feature type="domain" description="Secretin/TonB short N-terminal" evidence="16">
    <location>
        <begin position="67"/>
        <end position="117"/>
    </location>
</feature>
<dbReference type="PANTHER" id="PTHR32552:SF81">
    <property type="entry name" value="TONB-DEPENDENT OUTER MEMBRANE RECEPTOR"/>
    <property type="match status" value="1"/>
</dbReference>
<keyword evidence="2 12" id="KW-0813">Transport</keyword>
<evidence type="ECO:0000313" key="17">
    <source>
        <dbReference type="EMBL" id="EZP79921.1"/>
    </source>
</evidence>
<evidence type="ECO:0000259" key="16">
    <source>
        <dbReference type="SMART" id="SM00965"/>
    </source>
</evidence>
<dbReference type="GO" id="GO:0006826">
    <property type="term" value="P:iron ion transport"/>
    <property type="evidence" value="ECO:0007669"/>
    <property type="project" value="UniProtKB-KW"/>
</dbReference>
<evidence type="ECO:0000256" key="4">
    <source>
        <dbReference type="ARBA" id="ARBA00022496"/>
    </source>
</evidence>
<keyword evidence="17" id="KW-0675">Receptor</keyword>
<keyword evidence="10 12" id="KW-0472">Membrane</keyword>
<proteinExistence type="inferred from homology"/>
<dbReference type="InterPro" id="IPR000531">
    <property type="entry name" value="Beta-barrel_TonB"/>
</dbReference>
<gene>
    <name evidence="17" type="ORF">BV97_03704</name>
</gene>
<evidence type="ECO:0000256" key="6">
    <source>
        <dbReference type="ARBA" id="ARBA00022729"/>
    </source>
</evidence>
<keyword evidence="8" id="KW-0406">Ion transport</keyword>
<evidence type="ECO:0000256" key="1">
    <source>
        <dbReference type="ARBA" id="ARBA00004571"/>
    </source>
</evidence>
<comment type="similarity">
    <text evidence="12 14">Belongs to the TonB-dependent receptor family.</text>
</comment>
<keyword evidence="9 14" id="KW-0798">TonB box</keyword>
<dbReference type="Gene3D" id="2.40.170.20">
    <property type="entry name" value="TonB-dependent receptor, beta-barrel domain"/>
    <property type="match status" value="1"/>
</dbReference>
<evidence type="ECO:0000256" key="10">
    <source>
        <dbReference type="ARBA" id="ARBA00023136"/>
    </source>
</evidence>
<comment type="subcellular location">
    <subcellularLocation>
        <location evidence="1 12">Cell outer membrane</location>
        <topology evidence="1 12">Multi-pass membrane protein</topology>
    </subcellularLocation>
</comment>
<dbReference type="PANTHER" id="PTHR32552">
    <property type="entry name" value="FERRICHROME IRON RECEPTOR-RELATED"/>
    <property type="match status" value="1"/>
</dbReference>
<dbReference type="Pfam" id="PF07715">
    <property type="entry name" value="Plug"/>
    <property type="match status" value="1"/>
</dbReference>
<dbReference type="Gene3D" id="3.55.50.30">
    <property type="match status" value="1"/>
</dbReference>
<evidence type="ECO:0000256" key="3">
    <source>
        <dbReference type="ARBA" id="ARBA00022452"/>
    </source>
</evidence>
<dbReference type="InterPro" id="IPR011662">
    <property type="entry name" value="Secretin/TonB_short_N"/>
</dbReference>
<dbReference type="PATRIC" id="fig|158500.4.peg.3776"/>
<evidence type="ECO:0000256" key="14">
    <source>
        <dbReference type="RuleBase" id="RU003357"/>
    </source>
</evidence>
<evidence type="ECO:0000256" key="2">
    <source>
        <dbReference type="ARBA" id="ARBA00022448"/>
    </source>
</evidence>
<dbReference type="InterPro" id="IPR012910">
    <property type="entry name" value="Plug_dom"/>
</dbReference>
<dbReference type="PROSITE" id="PS01156">
    <property type="entry name" value="TONB_DEPENDENT_REC_2"/>
    <property type="match status" value="1"/>
</dbReference>
<dbReference type="Proteomes" id="UP000024329">
    <property type="component" value="Unassembled WGS sequence"/>
</dbReference>
<keyword evidence="4" id="KW-0410">Iron transport</keyword>
<protein>
    <submittedName>
        <fullName evidence="17">TonB-dependent receptor</fullName>
    </submittedName>
</protein>
<accession>A0A031JQ95</accession>
<dbReference type="GO" id="GO:0009279">
    <property type="term" value="C:cell outer membrane"/>
    <property type="evidence" value="ECO:0007669"/>
    <property type="project" value="UniProtKB-SubCell"/>
</dbReference>
<dbReference type="SUPFAM" id="SSF56935">
    <property type="entry name" value="Porins"/>
    <property type="match status" value="1"/>
</dbReference>
<evidence type="ECO:0000313" key="18">
    <source>
        <dbReference type="Proteomes" id="UP000024329"/>
    </source>
</evidence>
<dbReference type="AlphaFoldDB" id="A0A031JQ95"/>
<dbReference type="PROSITE" id="PS52016">
    <property type="entry name" value="TONB_DEPENDENT_REC_3"/>
    <property type="match status" value="1"/>
</dbReference>
<evidence type="ECO:0000256" key="13">
    <source>
        <dbReference type="PROSITE-ProRule" id="PRU10144"/>
    </source>
</evidence>
<evidence type="ECO:0000256" key="11">
    <source>
        <dbReference type="ARBA" id="ARBA00023237"/>
    </source>
</evidence>
<keyword evidence="3 12" id="KW-1134">Transmembrane beta strand</keyword>
<dbReference type="SMART" id="SM00965">
    <property type="entry name" value="STN"/>
    <property type="match status" value="1"/>
</dbReference>
<dbReference type="CDD" id="cd01347">
    <property type="entry name" value="ligand_gated_channel"/>
    <property type="match status" value="1"/>
</dbReference>
<evidence type="ECO:0000256" key="15">
    <source>
        <dbReference type="SAM" id="MobiDB-lite"/>
    </source>
</evidence>
<evidence type="ECO:0000256" key="12">
    <source>
        <dbReference type="PROSITE-ProRule" id="PRU01360"/>
    </source>
</evidence>
<reference evidence="17 18" key="1">
    <citation type="submission" date="2014-03" db="EMBL/GenBank/DDBJ databases">
        <title>Whole genome sequence of Novosphingobium resinovorum KF1.</title>
        <authorList>
            <person name="Gan H.M."/>
            <person name="Gan H.Y."/>
            <person name="Chew T.H."/>
            <person name="Savka M.A."/>
        </authorList>
    </citation>
    <scope>NUCLEOTIDE SEQUENCE [LARGE SCALE GENOMIC DNA]</scope>
    <source>
        <strain evidence="17 18">KF1</strain>
    </source>
</reference>
<keyword evidence="7" id="KW-0408">Iron</keyword>
<evidence type="ECO:0000256" key="7">
    <source>
        <dbReference type="ARBA" id="ARBA00023004"/>
    </source>
</evidence>
<dbReference type="Pfam" id="PF00593">
    <property type="entry name" value="TonB_dep_Rec_b-barrel"/>
    <property type="match status" value="1"/>
</dbReference>
<dbReference type="EMBL" id="JFYZ01000020">
    <property type="protein sequence ID" value="EZP79921.1"/>
    <property type="molecule type" value="Genomic_DNA"/>
</dbReference>
<evidence type="ECO:0000256" key="5">
    <source>
        <dbReference type="ARBA" id="ARBA00022692"/>
    </source>
</evidence>
<dbReference type="InterPro" id="IPR036942">
    <property type="entry name" value="Beta-barrel_TonB_sf"/>
</dbReference>
<keyword evidence="5 12" id="KW-0812">Transmembrane</keyword>
<feature type="region of interest" description="Disordered" evidence="15">
    <location>
        <begin position="129"/>
        <end position="148"/>
    </location>
</feature>
<keyword evidence="11 12" id="KW-0998">Cell outer membrane</keyword>